<dbReference type="eggNOG" id="ENOG502SR29">
    <property type="taxonomic scope" value="Eukaryota"/>
</dbReference>
<dbReference type="VEuPathDB" id="FungiDB:PITG_19622"/>
<dbReference type="AlphaFoldDB" id="D0P0G0"/>
<feature type="compositionally biased region" description="Basic and acidic residues" evidence="2">
    <location>
        <begin position="44"/>
        <end position="56"/>
    </location>
</feature>
<feature type="compositionally biased region" description="Basic and acidic residues" evidence="2">
    <location>
        <begin position="9"/>
        <end position="31"/>
    </location>
</feature>
<feature type="compositionally biased region" description="Basic and acidic residues" evidence="2">
    <location>
        <begin position="859"/>
        <end position="871"/>
    </location>
</feature>
<feature type="region of interest" description="Disordered" evidence="2">
    <location>
        <begin position="223"/>
        <end position="243"/>
    </location>
</feature>
<feature type="compositionally biased region" description="Basic and acidic residues" evidence="2">
    <location>
        <begin position="649"/>
        <end position="684"/>
    </location>
</feature>
<evidence type="ECO:0000313" key="3">
    <source>
        <dbReference type="EMBL" id="EEY52922.1"/>
    </source>
</evidence>
<dbReference type="OrthoDB" id="122381at2759"/>
<dbReference type="RefSeq" id="XP_002896189.1">
    <property type="nucleotide sequence ID" value="XM_002896143.1"/>
</dbReference>
<feature type="compositionally biased region" description="Basic and acidic residues" evidence="2">
    <location>
        <begin position="506"/>
        <end position="517"/>
    </location>
</feature>
<proteinExistence type="predicted"/>
<name>D0P0G0_PHYIT</name>
<feature type="region of interest" description="Disordered" evidence="2">
    <location>
        <begin position="1"/>
        <end position="101"/>
    </location>
</feature>
<feature type="compositionally biased region" description="Polar residues" evidence="2">
    <location>
        <begin position="233"/>
        <end position="243"/>
    </location>
</feature>
<feature type="coiled-coil region" evidence="1">
    <location>
        <begin position="145"/>
        <end position="172"/>
    </location>
</feature>
<dbReference type="GeneID" id="9467057"/>
<evidence type="ECO:0000313" key="4">
    <source>
        <dbReference type="Proteomes" id="UP000006643"/>
    </source>
</evidence>
<feature type="compositionally biased region" description="Basic and acidic residues" evidence="2">
    <location>
        <begin position="916"/>
        <end position="928"/>
    </location>
</feature>
<feature type="compositionally biased region" description="Basic and acidic residues" evidence="2">
    <location>
        <begin position="573"/>
        <end position="596"/>
    </location>
</feature>
<feature type="compositionally biased region" description="Polar residues" evidence="2">
    <location>
        <begin position="825"/>
        <end position="844"/>
    </location>
</feature>
<evidence type="ECO:0000256" key="1">
    <source>
        <dbReference type="SAM" id="Coils"/>
    </source>
</evidence>
<sequence length="945" mass="107113">MQAEGNEDGSGRRMPKNEMQSRGEGEQEAKQGWKTVVRGKQHASKSDQVGEKDWHTHQGLKGKPAGNDARSTSTYANRKTKTQTETKRPSRARPGDPDTGDGAMVFAQLRSYIRNKAPKEFVTHTVLRLKELAKERRFQDLLKKSNKQEATVQEKEKLREQWSDELSDGEQERYQGLISCWDCAKDHHIERLGGLLEASLHKNEIDQDELEIRLRQFTFINDPTTSKEKNKGQDTNTSFKDVVSGTDNKWPTATEGEKVYQKWYELCMRPAEPIRVLREMTDEEKQAIEMILNHQLEVPIPPRFLIQIMDARELAVFTDLFMAIEYPLVVTVTFKGKHTAMKWVGWGMFLGMRMLTLVDYETQREDAKTKNTLIKLDFYRFTIAVKRGTLTSSDLYWVLTHKLGLKVQALAHVETGGGNINDKQWRVNIKAAACPGELRRMSMMVVDDAFLTIYHHEVNTHWPCSQCGALEHSGRFCRTPPERIKVTQQNHSMQIDGKLPSKRGKGSRDYVSRERPVTIEQLLEQVSERKPRSYAKKEEQWRENGKDSSKENKRPTLPTEWEQARSTSGDSGESSRKEDVPQDREEEQNTMRAHEETEGEAPVQDNKQETLEASCDLDEGMEDAAMSEHENSETGPAYSCGYPSTTHDPQAKAHETHNAVQEETKEQTGHQGSDTRREGREPKQKSSSPKRQLSENWKLHGDNERDRTSKAAKKDLTNVADEFKVHKEECEAALAAAGKGVTKQAADTEKLNTGNHYQAVTYDPERYQTYTDQWKELTERRNIILIKYGGRALDAEPFDGDKTAKAATKELKSIRRADKDANAKGQESINENTRVDEGNTTQNFGEKEKQKEPSGSCHEWMDQDRATADVEVQKKQQIATITVGEASKSTTTAIRSAPTAHYPPSVTAPSAMKAPRNKEGIADQDAKIAHGSVQPPKETTDGRTN</sequence>
<feature type="region of interest" description="Disordered" evidence="2">
    <location>
        <begin position="486"/>
        <end position="713"/>
    </location>
</feature>
<dbReference type="Proteomes" id="UP000006643">
    <property type="component" value="Unassembled WGS sequence"/>
</dbReference>
<keyword evidence="4" id="KW-1185">Reference proteome</keyword>
<feature type="compositionally biased region" description="Basic and acidic residues" evidence="2">
    <location>
        <begin position="697"/>
        <end position="713"/>
    </location>
</feature>
<feature type="region of interest" description="Disordered" evidence="2">
    <location>
        <begin position="885"/>
        <end position="945"/>
    </location>
</feature>
<dbReference type="KEGG" id="pif:PITG_19622"/>
<feature type="compositionally biased region" description="Basic and acidic residues" evidence="2">
    <location>
        <begin position="82"/>
        <end position="96"/>
    </location>
</feature>
<evidence type="ECO:0000256" key="2">
    <source>
        <dbReference type="SAM" id="MobiDB-lite"/>
    </source>
</evidence>
<accession>D0P0G0</accession>
<feature type="region of interest" description="Disordered" evidence="2">
    <location>
        <begin position="817"/>
        <end position="871"/>
    </location>
</feature>
<keyword evidence="1" id="KW-0175">Coiled coil</keyword>
<dbReference type="InParanoid" id="D0P0G0"/>
<dbReference type="EMBL" id="DS028219">
    <property type="protein sequence ID" value="EEY52922.1"/>
    <property type="molecule type" value="Genomic_DNA"/>
</dbReference>
<feature type="compositionally biased region" description="Basic and acidic residues" evidence="2">
    <location>
        <begin position="526"/>
        <end position="554"/>
    </location>
</feature>
<protein>
    <submittedName>
        <fullName evidence="3">Uncharacterized protein</fullName>
    </submittedName>
</protein>
<organism evidence="3 4">
    <name type="scientific">Phytophthora infestans (strain T30-4)</name>
    <name type="common">Potato late blight agent</name>
    <dbReference type="NCBI Taxonomy" id="403677"/>
    <lineage>
        <taxon>Eukaryota</taxon>
        <taxon>Sar</taxon>
        <taxon>Stramenopiles</taxon>
        <taxon>Oomycota</taxon>
        <taxon>Peronosporomycetes</taxon>
        <taxon>Peronosporales</taxon>
        <taxon>Peronosporaceae</taxon>
        <taxon>Phytophthora</taxon>
    </lineage>
</organism>
<feature type="compositionally biased region" description="Polar residues" evidence="2">
    <location>
        <begin position="685"/>
        <end position="695"/>
    </location>
</feature>
<reference evidence="4" key="1">
    <citation type="journal article" date="2009" name="Nature">
        <title>Genome sequence and analysis of the Irish potato famine pathogen Phytophthora infestans.</title>
        <authorList>
            <consortium name="The Broad Institute Genome Sequencing Platform"/>
            <person name="Haas B.J."/>
            <person name="Kamoun S."/>
            <person name="Zody M.C."/>
            <person name="Jiang R.H."/>
            <person name="Handsaker R.E."/>
            <person name="Cano L.M."/>
            <person name="Grabherr M."/>
            <person name="Kodira C.D."/>
            <person name="Raffaele S."/>
            <person name="Torto-Alalibo T."/>
            <person name="Bozkurt T.O."/>
            <person name="Ah-Fong A.M."/>
            <person name="Alvarado L."/>
            <person name="Anderson V.L."/>
            <person name="Armstrong M.R."/>
            <person name="Avrova A."/>
            <person name="Baxter L."/>
            <person name="Beynon J."/>
            <person name="Boevink P.C."/>
            <person name="Bollmann S.R."/>
            <person name="Bos J.I."/>
            <person name="Bulone V."/>
            <person name="Cai G."/>
            <person name="Cakir C."/>
            <person name="Carrington J.C."/>
            <person name="Chawner M."/>
            <person name="Conti L."/>
            <person name="Costanzo S."/>
            <person name="Ewan R."/>
            <person name="Fahlgren N."/>
            <person name="Fischbach M.A."/>
            <person name="Fugelstad J."/>
            <person name="Gilroy E.M."/>
            <person name="Gnerre S."/>
            <person name="Green P.J."/>
            <person name="Grenville-Briggs L.J."/>
            <person name="Griffith J."/>
            <person name="Grunwald N.J."/>
            <person name="Horn K."/>
            <person name="Horner N.R."/>
            <person name="Hu C.H."/>
            <person name="Huitema E."/>
            <person name="Jeong D.H."/>
            <person name="Jones A.M."/>
            <person name="Jones J.D."/>
            <person name="Jones R.W."/>
            <person name="Karlsson E.K."/>
            <person name="Kunjeti S.G."/>
            <person name="Lamour K."/>
            <person name="Liu Z."/>
            <person name="Ma L."/>
            <person name="Maclean D."/>
            <person name="Chibucos M.C."/>
            <person name="McDonald H."/>
            <person name="McWalters J."/>
            <person name="Meijer H.J."/>
            <person name="Morgan W."/>
            <person name="Morris P.F."/>
            <person name="Munro C.A."/>
            <person name="O'Neill K."/>
            <person name="Ospina-Giraldo M."/>
            <person name="Pinzon A."/>
            <person name="Pritchard L."/>
            <person name="Ramsahoye B."/>
            <person name="Ren Q."/>
            <person name="Restrepo S."/>
            <person name="Roy S."/>
            <person name="Sadanandom A."/>
            <person name="Savidor A."/>
            <person name="Schornack S."/>
            <person name="Schwartz D.C."/>
            <person name="Schumann U.D."/>
            <person name="Schwessinger B."/>
            <person name="Seyer L."/>
            <person name="Sharpe T."/>
            <person name="Silvar C."/>
            <person name="Song J."/>
            <person name="Studholme D.J."/>
            <person name="Sykes S."/>
            <person name="Thines M."/>
            <person name="van de Vondervoort P.J."/>
            <person name="Phuntumart V."/>
            <person name="Wawra S."/>
            <person name="Weide R."/>
            <person name="Win J."/>
            <person name="Young C."/>
            <person name="Zhou S."/>
            <person name="Fry W."/>
            <person name="Meyers B.C."/>
            <person name="van West P."/>
            <person name="Ristaino J."/>
            <person name="Govers F."/>
            <person name="Birch P.R."/>
            <person name="Whisson S.C."/>
            <person name="Judelson H.S."/>
            <person name="Nusbaum C."/>
        </authorList>
    </citation>
    <scope>NUCLEOTIDE SEQUENCE [LARGE SCALE GENOMIC DNA]</scope>
    <source>
        <strain evidence="4">T30-4</strain>
    </source>
</reference>
<gene>
    <name evidence="3" type="ORF">PITG_19622</name>
</gene>
<dbReference type="HOGENOM" id="CLU_311131_0_0_1"/>